<keyword evidence="2" id="KW-1185">Reference proteome</keyword>
<proteinExistence type="predicted"/>
<dbReference type="InterPro" id="IPR036412">
    <property type="entry name" value="HAD-like_sf"/>
</dbReference>
<keyword evidence="1" id="KW-0378">Hydrolase</keyword>
<dbReference type="GO" id="GO:0016787">
    <property type="term" value="F:hydrolase activity"/>
    <property type="evidence" value="ECO:0007669"/>
    <property type="project" value="UniProtKB-KW"/>
</dbReference>
<evidence type="ECO:0000313" key="2">
    <source>
        <dbReference type="Proteomes" id="UP000668403"/>
    </source>
</evidence>
<dbReference type="RefSeq" id="WP_208240039.1">
    <property type="nucleotide sequence ID" value="NZ_BAAAQU010000002.1"/>
</dbReference>
<dbReference type="AlphaFoldDB" id="A0A939QFA0"/>
<name>A0A939QFA0_9MICO</name>
<gene>
    <name evidence="1" type="ORF">J4H85_12280</name>
</gene>
<organism evidence="1 2">
    <name type="scientific">Leucobacter tardus</name>
    <dbReference type="NCBI Taxonomy" id="501483"/>
    <lineage>
        <taxon>Bacteria</taxon>
        <taxon>Bacillati</taxon>
        <taxon>Actinomycetota</taxon>
        <taxon>Actinomycetes</taxon>
        <taxon>Micrococcales</taxon>
        <taxon>Microbacteriaceae</taxon>
        <taxon>Leucobacter</taxon>
    </lineage>
</organism>
<protein>
    <submittedName>
        <fullName evidence="1">HAD hydrolase-like protein</fullName>
    </submittedName>
</protein>
<dbReference type="Gene3D" id="3.40.50.1000">
    <property type="entry name" value="HAD superfamily/HAD-like"/>
    <property type="match status" value="1"/>
</dbReference>
<reference evidence="1" key="1">
    <citation type="submission" date="2021-03" db="EMBL/GenBank/DDBJ databases">
        <title>Leucobacter chromiisoli sp. nov., isolated from chromium-containing soil of chemical plant.</title>
        <authorList>
            <person name="Xu Z."/>
        </authorList>
    </citation>
    <scope>NUCLEOTIDE SEQUENCE</scope>
    <source>
        <strain evidence="1">K 70/01</strain>
    </source>
</reference>
<comment type="caution">
    <text evidence="1">The sequence shown here is derived from an EMBL/GenBank/DDBJ whole genome shotgun (WGS) entry which is preliminary data.</text>
</comment>
<dbReference type="Proteomes" id="UP000668403">
    <property type="component" value="Unassembled WGS sequence"/>
</dbReference>
<accession>A0A939QFA0</accession>
<dbReference type="EMBL" id="JAGFBF010000005">
    <property type="protein sequence ID" value="MBO2990772.1"/>
    <property type="molecule type" value="Genomic_DNA"/>
</dbReference>
<evidence type="ECO:0000313" key="1">
    <source>
        <dbReference type="EMBL" id="MBO2990772.1"/>
    </source>
</evidence>
<dbReference type="Pfam" id="PF00702">
    <property type="entry name" value="Hydrolase"/>
    <property type="match status" value="1"/>
</dbReference>
<sequence>MSTDDHAPVHDRSVSGRVLRRPAGILLDFGGVIAETAARPHWVDELTGIVCDRLAIIDGHSELSPERVRTDILAGTRADSRWKNAMSRPRHPTELPYATLWGDFIAADWPTSLRAQVVTHAQALCADLVRLREDRALRPGMVDFVSMAVERGHAVGIVSNTLGASVYRAFIDDAGLAPLFGAQIYSDEAGLRKPNPDLLSRGAAALDLSIDDCWYVGDNFDRDVLCGWRAGVGGNVLMEASGTWDLPFPALRRPDAIVGDAAALAELLIAAG</sequence>
<dbReference type="InterPro" id="IPR023214">
    <property type="entry name" value="HAD_sf"/>
</dbReference>
<dbReference type="SUPFAM" id="SSF56784">
    <property type="entry name" value="HAD-like"/>
    <property type="match status" value="1"/>
</dbReference>